<feature type="region of interest" description="Disordered" evidence="1">
    <location>
        <begin position="942"/>
        <end position="975"/>
    </location>
</feature>
<dbReference type="EMBL" id="WVTB01000022">
    <property type="protein sequence ID" value="KAF3808316.1"/>
    <property type="molecule type" value="Genomic_DNA"/>
</dbReference>
<feature type="compositionally biased region" description="Basic and acidic residues" evidence="1">
    <location>
        <begin position="942"/>
        <end position="963"/>
    </location>
</feature>
<dbReference type="RefSeq" id="XP_045267475.1">
    <property type="nucleotide sequence ID" value="XM_045406929.1"/>
</dbReference>
<evidence type="ECO:0000313" key="4">
    <source>
        <dbReference type="Proteomes" id="UP000613401"/>
    </source>
</evidence>
<dbReference type="AlphaFoldDB" id="A0A8H4CQK9"/>
<evidence type="ECO:0000313" key="3">
    <source>
        <dbReference type="EMBL" id="KAF3808316.1"/>
    </source>
</evidence>
<accession>A0A8H4CQK9</accession>
<proteinExistence type="predicted"/>
<comment type="caution">
    <text evidence="3">The sequence shown here is derived from an EMBL/GenBank/DDBJ whole genome shotgun (WGS) entry which is preliminary data.</text>
</comment>
<name>A0A8H4CQK9_COLGL</name>
<feature type="domain" description="CHAT" evidence="2">
    <location>
        <begin position="656"/>
        <end position="988"/>
    </location>
</feature>
<evidence type="ECO:0000259" key="2">
    <source>
        <dbReference type="Pfam" id="PF12770"/>
    </source>
</evidence>
<dbReference type="GeneID" id="69014083"/>
<evidence type="ECO:0000256" key="1">
    <source>
        <dbReference type="SAM" id="MobiDB-lite"/>
    </source>
</evidence>
<sequence>MPDIEPNRGVWLHNLAVSFWKLFERTQELDNLEMAIKRGEDALVAMPSNCPEKATILANLTVSLRTMHGSTSDITYLRRAAICAEEALAAVPQDDPTGPVIMDTVAMTHLAIFDQTGNKKNLRFALQLGQRAATEFSDDDAGKWSILNNLALLFRVSFERTGDPGNLQTAITLGEKALQKASDQQPATATILHTLSDAHQARFDRVGDLRDLDMAIKRGEEALQMTSPDRPERASRLKSRAHARQMRFLRTGNLNDLRVAIARGEEAVAMTPDGHQELGNRLNSLAISFELKFKTTNNPEDLQSAISNMEAAIELLDKSHAKRGLLLANLASLLRVKFETTGQLEGLEMAIELGQEALRTIPDDHAKRESALVAVAGLLFLKSESNGEWAAFDQSINLCIEAANLSHSPPLLRIRSAVLAGSMLPARGKWEEASRITELAVSLLPRVASRQLSQHDQQHLLSEFSGVVTMAASLALEAGRPPLDAVKLLELGRGIIIGLRSGLRSDVSELREHHPRLAKRFEELRVMLDSPYKDMSDIEAGGDSLSAMRRRNDRHQASIDLDEIISQIRLLPDFGHFLLPPSVEELNAAASDGPIVLINSSGFRCDAFLIETDTIRSIRLPKLHHPDVKRKVDSLTSIRSHYPSHQKTRDEMFSILEWLWDVAVCPILDTLGFRKFPMNNNWPRIWWIPTGELSSLPLHAAGRHASFSTDTALDRVVSSYSPSVRALLHARRQIRTARNLMIDHALLVSMTTTPECSNLRFAKNEVEKLESLLPTTMKRTRLEQPCSKDVLRGLEECSIFHFAGHGKSHLSNPSKSSLLTRDWQEHMLTVEDLMNLNLNKGDVPAIKQYYHHHHLSACSTNKSHSADLQDEAIYLVTACQLAGFKHVIGSLWETSDRYSVEVAEEVYRTIYTLDKAGDDTSISLGVHKAARRLRDITSLEHERKCTNPSDSTEHENEELESRNGRVLKSKGKSKGSNPLIWAAYIHVGP</sequence>
<dbReference type="InterPro" id="IPR024983">
    <property type="entry name" value="CHAT_dom"/>
</dbReference>
<protein>
    <recommendedName>
        <fullName evidence="2">CHAT domain-containing protein</fullName>
    </recommendedName>
</protein>
<gene>
    <name evidence="3" type="ORF">GCG54_00006937</name>
</gene>
<keyword evidence="4" id="KW-1185">Reference proteome</keyword>
<dbReference type="InterPro" id="IPR011990">
    <property type="entry name" value="TPR-like_helical_dom_sf"/>
</dbReference>
<reference evidence="3" key="2">
    <citation type="submission" date="2020-03" db="EMBL/GenBank/DDBJ databases">
        <authorList>
            <person name="Fu F.-F."/>
            <person name="Chen J."/>
        </authorList>
    </citation>
    <scope>NUCLEOTIDE SEQUENCE</scope>
    <source>
        <strain evidence="3">Lc1</strain>
    </source>
</reference>
<organism evidence="3 4">
    <name type="scientific">Colletotrichum gloeosporioides</name>
    <name type="common">Anthracnose fungus</name>
    <name type="synonym">Glomerella cingulata</name>
    <dbReference type="NCBI Taxonomy" id="474922"/>
    <lineage>
        <taxon>Eukaryota</taxon>
        <taxon>Fungi</taxon>
        <taxon>Dikarya</taxon>
        <taxon>Ascomycota</taxon>
        <taxon>Pezizomycotina</taxon>
        <taxon>Sordariomycetes</taxon>
        <taxon>Hypocreomycetidae</taxon>
        <taxon>Glomerellales</taxon>
        <taxon>Glomerellaceae</taxon>
        <taxon>Colletotrichum</taxon>
        <taxon>Colletotrichum gloeosporioides species complex</taxon>
    </lineage>
</organism>
<reference evidence="3" key="1">
    <citation type="journal article" date="2020" name="Phytopathology">
        <title>Genome sequence and comparative analysis of Colletotrichum gloeosporioides isolated from Liriodendron leaves.</title>
        <authorList>
            <person name="Fu F.F."/>
            <person name="Hao Z."/>
            <person name="Wang P."/>
            <person name="Lu Y."/>
            <person name="Xue L.J."/>
            <person name="Wei G."/>
            <person name="Tian Y."/>
            <person name="Baishi H."/>
            <person name="Xu H."/>
            <person name="Shi J."/>
            <person name="Cheng T."/>
            <person name="Wang G."/>
            <person name="Yi Y."/>
            <person name="Chen J."/>
        </authorList>
    </citation>
    <scope>NUCLEOTIDE SEQUENCE</scope>
    <source>
        <strain evidence="3">Lc1</strain>
    </source>
</reference>
<dbReference type="Proteomes" id="UP000613401">
    <property type="component" value="Unassembled WGS sequence"/>
</dbReference>
<dbReference type="Pfam" id="PF12770">
    <property type="entry name" value="CHAT"/>
    <property type="match status" value="1"/>
</dbReference>
<dbReference type="Gene3D" id="1.25.40.10">
    <property type="entry name" value="Tetratricopeptide repeat domain"/>
    <property type="match status" value="1"/>
</dbReference>